<reference evidence="3 4" key="1">
    <citation type="submission" date="2016-08" db="EMBL/GenBank/DDBJ databases">
        <authorList>
            <person name="Varghese N."/>
            <person name="Submissions Spin"/>
        </authorList>
    </citation>
    <scope>NUCLEOTIDE SEQUENCE [LARGE SCALE GENOMIC DNA]</scope>
    <source>
        <strain evidence="3 4">HL-109</strain>
    </source>
</reference>
<dbReference type="Proteomes" id="UP000182800">
    <property type="component" value="Unassembled WGS sequence"/>
</dbReference>
<keyword evidence="2" id="KW-0472">Membrane</keyword>
<evidence type="ECO:0000256" key="1">
    <source>
        <dbReference type="SAM" id="MobiDB-lite"/>
    </source>
</evidence>
<organism evidence="3 4">
    <name type="scientific">Saliniramus fredricksonii</name>
    <dbReference type="NCBI Taxonomy" id="1653334"/>
    <lineage>
        <taxon>Bacteria</taxon>
        <taxon>Pseudomonadati</taxon>
        <taxon>Pseudomonadota</taxon>
        <taxon>Alphaproteobacteria</taxon>
        <taxon>Hyphomicrobiales</taxon>
        <taxon>Salinarimonadaceae</taxon>
        <taxon>Saliniramus</taxon>
    </lineage>
</organism>
<feature type="transmembrane region" description="Helical" evidence="2">
    <location>
        <begin position="213"/>
        <end position="234"/>
    </location>
</feature>
<feature type="compositionally biased region" description="Polar residues" evidence="1">
    <location>
        <begin position="1"/>
        <end position="16"/>
    </location>
</feature>
<keyword evidence="2" id="KW-1133">Transmembrane helix</keyword>
<feature type="transmembrane region" description="Helical" evidence="2">
    <location>
        <begin position="46"/>
        <end position="67"/>
    </location>
</feature>
<feature type="region of interest" description="Disordered" evidence="1">
    <location>
        <begin position="1"/>
        <end position="38"/>
    </location>
</feature>
<feature type="transmembrane region" description="Helical" evidence="2">
    <location>
        <begin position="240"/>
        <end position="260"/>
    </location>
</feature>
<comment type="caution">
    <text evidence="3">The sequence shown here is derived from an EMBL/GenBank/DDBJ whole genome shotgun (WGS) entry which is preliminary data.</text>
</comment>
<gene>
    <name evidence="3" type="ORF">GA0071312_3528</name>
</gene>
<feature type="transmembrane region" description="Helical" evidence="2">
    <location>
        <begin position="152"/>
        <end position="173"/>
    </location>
</feature>
<evidence type="ECO:0000313" key="3">
    <source>
        <dbReference type="EMBL" id="SCC82523.1"/>
    </source>
</evidence>
<evidence type="ECO:0008006" key="5">
    <source>
        <dbReference type="Google" id="ProtNLM"/>
    </source>
</evidence>
<evidence type="ECO:0000313" key="4">
    <source>
        <dbReference type="Proteomes" id="UP000182800"/>
    </source>
</evidence>
<feature type="transmembrane region" description="Helical" evidence="2">
    <location>
        <begin position="129"/>
        <end position="145"/>
    </location>
</feature>
<feature type="transmembrane region" description="Helical" evidence="2">
    <location>
        <begin position="288"/>
        <end position="309"/>
    </location>
</feature>
<feature type="transmembrane region" description="Helical" evidence="2">
    <location>
        <begin position="73"/>
        <end position="91"/>
    </location>
</feature>
<keyword evidence="2" id="KW-0812">Transmembrane</keyword>
<sequence>MNEKTQAPDTPETASGPSPRHEAASDQPTLADDGARHERRKRDAHIAEDVVVLISIGLVYVIIFSLGRQLLNPLAMHFGLGLLAWITAGFISKKKKYNLSITVLLIIFGYNCLLASSILMHNFFGLKSYSFYLSTTIFLILLYIFCLKYINLFRYVIIITAFIFASTIFSFEFYPDFVKRNYESIFLLLGFSIFSVGFVIDLIYQKIDKQKYYLILFCYIIGSPIVFLALLINIFPQTEIYIYLFYPVPLLIMLFPALLINRISIILSCTVVAFIMVAVFVVGSDFDLVTMFAGFYIIFGFTLIFALGWRRLRNGLLSAFPERIRRNLPGRCR</sequence>
<proteinExistence type="predicted"/>
<evidence type="ECO:0000256" key="2">
    <source>
        <dbReference type="SAM" id="Phobius"/>
    </source>
</evidence>
<accession>A0ABY0KDL1</accession>
<feature type="transmembrane region" description="Helical" evidence="2">
    <location>
        <begin position="103"/>
        <end position="123"/>
    </location>
</feature>
<keyword evidence="4" id="KW-1185">Reference proteome</keyword>
<dbReference type="EMBL" id="FMBM01000003">
    <property type="protein sequence ID" value="SCC82523.1"/>
    <property type="molecule type" value="Genomic_DNA"/>
</dbReference>
<feature type="transmembrane region" description="Helical" evidence="2">
    <location>
        <begin position="265"/>
        <end position="282"/>
    </location>
</feature>
<protein>
    <recommendedName>
        <fullName evidence="5">DUF2157 domain-containing protein</fullName>
    </recommendedName>
</protein>
<feature type="transmembrane region" description="Helical" evidence="2">
    <location>
        <begin position="185"/>
        <end position="204"/>
    </location>
</feature>
<name>A0ABY0KDL1_9HYPH</name>